<evidence type="ECO:0000313" key="2">
    <source>
        <dbReference type="EMBL" id="PWW81718.1"/>
    </source>
</evidence>
<gene>
    <name evidence="2" type="ORF">CR164_07710</name>
</gene>
<dbReference type="CDD" id="cd07344">
    <property type="entry name" value="M48_yhfN_like"/>
    <property type="match status" value="1"/>
</dbReference>
<sequence>MLFGRYDLFIPIFCSPEIFCYTVFMPAQRQFRFECPDGDIIYTVQTSLRAKHVRLRVSPREGLVVVVPQGFDRSQVAGIVAKRLSWIRKAFGKMPVVRSPEGLLPQTLSLRSIGEEWCVFFEVSRKPECCFVEKPGRILEIHSLPGGLNTQLDLLREWVKRKAVTELLKKLDEVSKQYGFLYDKGAVRCQKTRWGSCSTKRTISLNMKLLFLPPGLVEYIMLHELCHTVYMNHSQRFWALVEQKMPDYIVYDRAMREASRYIPQFLQW</sequence>
<accession>A0A317T506</accession>
<dbReference type="EMBL" id="PDNZ01000005">
    <property type="protein sequence ID" value="PWW81718.1"/>
    <property type="molecule type" value="Genomic_DNA"/>
</dbReference>
<keyword evidence="3" id="KW-1185">Reference proteome</keyword>
<proteinExistence type="predicted"/>
<dbReference type="InterPro" id="IPR002725">
    <property type="entry name" value="YgjP-like_metallopeptidase"/>
</dbReference>
<protein>
    <recommendedName>
        <fullName evidence="1">YgjP-like metallopeptidase domain-containing protein</fullName>
    </recommendedName>
</protein>
<name>A0A317T506_9CHLB</name>
<feature type="domain" description="YgjP-like metallopeptidase" evidence="1">
    <location>
        <begin position="51"/>
        <end position="256"/>
    </location>
</feature>
<evidence type="ECO:0000259" key="1">
    <source>
        <dbReference type="Pfam" id="PF01863"/>
    </source>
</evidence>
<reference evidence="3" key="1">
    <citation type="submission" date="2017-10" db="EMBL/GenBank/DDBJ databases">
        <authorList>
            <person name="Gaisin V.A."/>
            <person name="Rysina M.S."/>
            <person name="Grouzdev D.S."/>
        </authorList>
    </citation>
    <scope>NUCLEOTIDE SEQUENCE [LARGE SCALE GENOMIC DNA]</scope>
    <source>
        <strain evidence="3">V1</strain>
    </source>
</reference>
<dbReference type="AlphaFoldDB" id="A0A317T506"/>
<comment type="caution">
    <text evidence="2">The sequence shown here is derived from an EMBL/GenBank/DDBJ whole genome shotgun (WGS) entry which is preliminary data.</text>
</comment>
<dbReference type="PANTHER" id="PTHR30399:SF1">
    <property type="entry name" value="UTP PYROPHOSPHATASE"/>
    <property type="match status" value="1"/>
</dbReference>
<dbReference type="Pfam" id="PF01863">
    <property type="entry name" value="YgjP-like"/>
    <property type="match status" value="1"/>
</dbReference>
<organism evidence="2 3">
    <name type="scientific">Prosthecochloris marina</name>
    <dbReference type="NCBI Taxonomy" id="2017681"/>
    <lineage>
        <taxon>Bacteria</taxon>
        <taxon>Pseudomonadati</taxon>
        <taxon>Chlorobiota</taxon>
        <taxon>Chlorobiia</taxon>
        <taxon>Chlorobiales</taxon>
        <taxon>Chlorobiaceae</taxon>
        <taxon>Prosthecochloris</taxon>
    </lineage>
</organism>
<dbReference type="Gene3D" id="3.30.2010.10">
    <property type="entry name" value="Metalloproteases ('zincins'), catalytic domain"/>
    <property type="match status" value="1"/>
</dbReference>
<dbReference type="Proteomes" id="UP000246278">
    <property type="component" value="Unassembled WGS sequence"/>
</dbReference>
<evidence type="ECO:0000313" key="3">
    <source>
        <dbReference type="Proteomes" id="UP000246278"/>
    </source>
</evidence>
<dbReference type="InterPro" id="IPR053136">
    <property type="entry name" value="UTP_pyrophosphatase-like"/>
</dbReference>
<dbReference type="PANTHER" id="PTHR30399">
    <property type="entry name" value="UNCHARACTERIZED PROTEIN YGJP"/>
    <property type="match status" value="1"/>
</dbReference>